<dbReference type="Proteomes" id="UP000315377">
    <property type="component" value="Chromosome"/>
</dbReference>
<evidence type="ECO:0000259" key="6">
    <source>
        <dbReference type="Pfam" id="PF04542"/>
    </source>
</evidence>
<reference evidence="9 10" key="1">
    <citation type="submission" date="2019-07" db="EMBL/GenBank/DDBJ databases">
        <title>Paenibacillus thiaminolyticus NRRL B-4156.</title>
        <authorList>
            <person name="Hehnly C."/>
            <person name="Zhang L."/>
        </authorList>
    </citation>
    <scope>NUCLEOTIDE SEQUENCE [LARGE SCALE GENOMIC DNA]</scope>
    <source>
        <strain evidence="9 10">NRRL B-4156</strain>
    </source>
</reference>
<name>A0AAP9DW84_PANTH</name>
<dbReference type="PANTHER" id="PTHR43133:SF51">
    <property type="entry name" value="RNA POLYMERASE SIGMA FACTOR"/>
    <property type="match status" value="1"/>
</dbReference>
<feature type="domain" description="RNA polymerase sigma-70 region 2" evidence="6">
    <location>
        <begin position="21"/>
        <end position="87"/>
    </location>
</feature>
<proteinExistence type="inferred from homology"/>
<accession>A0AAP9DW84</accession>
<evidence type="ECO:0000256" key="5">
    <source>
        <dbReference type="ARBA" id="ARBA00023163"/>
    </source>
</evidence>
<dbReference type="Gene3D" id="1.10.1740.10">
    <property type="match status" value="1"/>
</dbReference>
<dbReference type="InterPro" id="IPR013324">
    <property type="entry name" value="RNA_pol_sigma_r3/r4-like"/>
</dbReference>
<dbReference type="CDD" id="cd06171">
    <property type="entry name" value="Sigma70_r4"/>
    <property type="match status" value="1"/>
</dbReference>
<evidence type="ECO:0000313" key="10">
    <source>
        <dbReference type="Proteomes" id="UP000315377"/>
    </source>
</evidence>
<dbReference type="PANTHER" id="PTHR43133">
    <property type="entry name" value="RNA POLYMERASE ECF-TYPE SIGMA FACTO"/>
    <property type="match status" value="1"/>
</dbReference>
<dbReference type="EMBL" id="JAMDMM010000024">
    <property type="protein sequence ID" value="MCY9608256.1"/>
    <property type="molecule type" value="Genomic_DNA"/>
</dbReference>
<dbReference type="SUPFAM" id="SSF88659">
    <property type="entry name" value="Sigma3 and sigma4 domains of RNA polymerase sigma factors"/>
    <property type="match status" value="1"/>
</dbReference>
<dbReference type="GeneID" id="76998064"/>
<dbReference type="GO" id="GO:0016987">
    <property type="term" value="F:sigma factor activity"/>
    <property type="evidence" value="ECO:0007669"/>
    <property type="project" value="UniProtKB-KW"/>
</dbReference>
<evidence type="ECO:0000259" key="7">
    <source>
        <dbReference type="Pfam" id="PF04545"/>
    </source>
</evidence>
<dbReference type="InterPro" id="IPR014284">
    <property type="entry name" value="RNA_pol_sigma-70_dom"/>
</dbReference>
<dbReference type="Gene3D" id="1.10.10.10">
    <property type="entry name" value="Winged helix-like DNA-binding domain superfamily/Winged helix DNA-binding domain"/>
    <property type="match status" value="1"/>
</dbReference>
<dbReference type="AlphaFoldDB" id="A0AAP9DW84"/>
<evidence type="ECO:0000313" key="11">
    <source>
        <dbReference type="Proteomes" id="UP001209276"/>
    </source>
</evidence>
<dbReference type="InterPro" id="IPR036388">
    <property type="entry name" value="WH-like_DNA-bd_sf"/>
</dbReference>
<sequence>MDIEKLVRTAQKGNDKAFLMLYQQHEAEIYRTAYMYLKNKQDALDVVQETAYQSFKSIGSLREPQYFKTWILKIAIHRAIYMLKQRNKVIPFPPEFAEQIDSSSEDDIPLSLTLQDLLDELDTHEKSVIMLKYYQGYTFNAIAEILELPLGSAKTILYRGLSKLRKSLKRGEIS</sequence>
<dbReference type="Pfam" id="PF04545">
    <property type="entry name" value="Sigma70_r4"/>
    <property type="match status" value="1"/>
</dbReference>
<keyword evidence="4" id="KW-0238">DNA-binding</keyword>
<keyword evidence="11" id="KW-1185">Reference proteome</keyword>
<reference evidence="8 11" key="2">
    <citation type="submission" date="2022-05" db="EMBL/GenBank/DDBJ databases">
        <title>Genome Sequencing of Bee-Associated Microbes.</title>
        <authorList>
            <person name="Dunlap C."/>
        </authorList>
    </citation>
    <scope>NUCLEOTIDE SEQUENCE [LARGE SCALE GENOMIC DNA]</scope>
    <source>
        <strain evidence="8 11">NRRL B-14613</strain>
    </source>
</reference>
<protein>
    <submittedName>
        <fullName evidence="9">Sigma-70 family RNA polymerase sigma factor</fullName>
    </submittedName>
</protein>
<keyword evidence="3" id="KW-0731">Sigma factor</keyword>
<gene>
    <name evidence="9" type="ORF">FLT43_19060</name>
    <name evidence="8" type="ORF">M5W83_14000</name>
</gene>
<dbReference type="InterPro" id="IPR039425">
    <property type="entry name" value="RNA_pol_sigma-70-like"/>
</dbReference>
<feature type="domain" description="RNA polymerase sigma-70 region 4" evidence="7">
    <location>
        <begin position="117"/>
        <end position="166"/>
    </location>
</feature>
<dbReference type="SUPFAM" id="SSF88946">
    <property type="entry name" value="Sigma2 domain of RNA polymerase sigma factors"/>
    <property type="match status" value="1"/>
</dbReference>
<evidence type="ECO:0000313" key="8">
    <source>
        <dbReference type="EMBL" id="MCY9608256.1"/>
    </source>
</evidence>
<evidence type="ECO:0000313" key="9">
    <source>
        <dbReference type="EMBL" id="QDM45341.1"/>
    </source>
</evidence>
<keyword evidence="5" id="KW-0804">Transcription</keyword>
<evidence type="ECO:0000256" key="4">
    <source>
        <dbReference type="ARBA" id="ARBA00023125"/>
    </source>
</evidence>
<evidence type="ECO:0000256" key="2">
    <source>
        <dbReference type="ARBA" id="ARBA00023015"/>
    </source>
</evidence>
<dbReference type="GO" id="GO:0006352">
    <property type="term" value="P:DNA-templated transcription initiation"/>
    <property type="evidence" value="ECO:0007669"/>
    <property type="project" value="InterPro"/>
</dbReference>
<keyword evidence="2" id="KW-0805">Transcription regulation</keyword>
<dbReference type="InterPro" id="IPR007627">
    <property type="entry name" value="RNA_pol_sigma70_r2"/>
</dbReference>
<dbReference type="NCBIfam" id="TIGR02937">
    <property type="entry name" value="sigma70-ECF"/>
    <property type="match status" value="1"/>
</dbReference>
<evidence type="ECO:0000256" key="3">
    <source>
        <dbReference type="ARBA" id="ARBA00023082"/>
    </source>
</evidence>
<dbReference type="InterPro" id="IPR013325">
    <property type="entry name" value="RNA_pol_sigma_r2"/>
</dbReference>
<evidence type="ECO:0000256" key="1">
    <source>
        <dbReference type="ARBA" id="ARBA00010641"/>
    </source>
</evidence>
<organism evidence="9 10">
    <name type="scientific">Paenibacillus thiaminolyticus</name>
    <name type="common">Bacillus thiaminolyticus</name>
    <dbReference type="NCBI Taxonomy" id="49283"/>
    <lineage>
        <taxon>Bacteria</taxon>
        <taxon>Bacillati</taxon>
        <taxon>Bacillota</taxon>
        <taxon>Bacilli</taxon>
        <taxon>Bacillales</taxon>
        <taxon>Paenibacillaceae</taxon>
        <taxon>Paenibacillus</taxon>
    </lineage>
</organism>
<comment type="similarity">
    <text evidence="1">Belongs to the sigma-70 factor family. ECF subfamily.</text>
</comment>
<dbReference type="EMBL" id="CP041405">
    <property type="protein sequence ID" value="QDM45341.1"/>
    <property type="molecule type" value="Genomic_DNA"/>
</dbReference>
<dbReference type="RefSeq" id="WP_087444087.1">
    <property type="nucleotide sequence ID" value="NZ_CABMNB010000039.1"/>
</dbReference>
<dbReference type="InterPro" id="IPR007630">
    <property type="entry name" value="RNA_pol_sigma70_r4"/>
</dbReference>
<dbReference type="Pfam" id="PF04542">
    <property type="entry name" value="Sigma70_r2"/>
    <property type="match status" value="1"/>
</dbReference>
<dbReference type="Proteomes" id="UP001209276">
    <property type="component" value="Unassembled WGS sequence"/>
</dbReference>
<dbReference type="GO" id="GO:0003677">
    <property type="term" value="F:DNA binding"/>
    <property type="evidence" value="ECO:0007669"/>
    <property type="project" value="UniProtKB-KW"/>
</dbReference>